<evidence type="ECO:0000256" key="1">
    <source>
        <dbReference type="SAM" id="MobiDB-lite"/>
    </source>
</evidence>
<evidence type="ECO:0000313" key="2">
    <source>
        <dbReference type="EMBL" id="KAF9695663.1"/>
    </source>
</evidence>
<organism evidence="2 3">
    <name type="scientific">Ascochyta lentis</name>
    <dbReference type="NCBI Taxonomy" id="205686"/>
    <lineage>
        <taxon>Eukaryota</taxon>
        <taxon>Fungi</taxon>
        <taxon>Dikarya</taxon>
        <taxon>Ascomycota</taxon>
        <taxon>Pezizomycotina</taxon>
        <taxon>Dothideomycetes</taxon>
        <taxon>Pleosporomycetidae</taxon>
        <taxon>Pleosporales</taxon>
        <taxon>Pleosporineae</taxon>
        <taxon>Didymellaceae</taxon>
        <taxon>Ascochyta</taxon>
    </lineage>
</organism>
<gene>
    <name evidence="2" type="ORF">EKO04_006638</name>
</gene>
<feature type="region of interest" description="Disordered" evidence="1">
    <location>
        <begin position="1"/>
        <end position="21"/>
    </location>
</feature>
<reference evidence="2" key="1">
    <citation type="submission" date="2018-12" db="EMBL/GenBank/DDBJ databases">
        <authorList>
            <person name="Syme R.A."/>
            <person name="Farfan-Caceres L."/>
            <person name="Lichtenzveig J."/>
        </authorList>
    </citation>
    <scope>NUCLEOTIDE SEQUENCE</scope>
    <source>
        <strain evidence="2">Al4</strain>
    </source>
</reference>
<proteinExistence type="predicted"/>
<protein>
    <submittedName>
        <fullName evidence="2">Uncharacterized protein</fullName>
    </submittedName>
</protein>
<dbReference type="Proteomes" id="UP000651452">
    <property type="component" value="Unassembled WGS sequence"/>
</dbReference>
<accession>A0A8H7MHZ5</accession>
<name>A0A8H7MHZ5_9PLEO</name>
<keyword evidence="3" id="KW-1185">Reference proteome</keyword>
<dbReference type="AlphaFoldDB" id="A0A8H7MHZ5"/>
<comment type="caution">
    <text evidence="2">The sequence shown here is derived from an EMBL/GenBank/DDBJ whole genome shotgun (WGS) entry which is preliminary data.</text>
</comment>
<evidence type="ECO:0000313" key="3">
    <source>
        <dbReference type="Proteomes" id="UP000651452"/>
    </source>
</evidence>
<sequence length="76" mass="8365">MPAKPSNSYPDSYAPKTPTTIPAMAPFERPEIFNVDDEILVTLDDGDEVKLDDSDEKALEMNVDMETGLGLVDHVI</sequence>
<reference evidence="2" key="2">
    <citation type="submission" date="2020-09" db="EMBL/GenBank/DDBJ databases">
        <title>Reference genome assembly for Australian Ascochyta lentis isolate Al4.</title>
        <authorList>
            <person name="Lee R.C."/>
            <person name="Farfan-Caceres L.M."/>
            <person name="Debler J.W."/>
            <person name="Williams A.H."/>
            <person name="Henares B.M."/>
        </authorList>
    </citation>
    <scope>NUCLEOTIDE SEQUENCE</scope>
    <source>
        <strain evidence="2">Al4</strain>
    </source>
</reference>
<feature type="compositionally biased region" description="Polar residues" evidence="1">
    <location>
        <begin position="1"/>
        <end position="10"/>
    </location>
</feature>
<dbReference type="EMBL" id="RZGK01000011">
    <property type="protein sequence ID" value="KAF9695663.1"/>
    <property type="molecule type" value="Genomic_DNA"/>
</dbReference>